<protein>
    <submittedName>
        <fullName evidence="1">Uncharacterized protein</fullName>
    </submittedName>
</protein>
<dbReference type="Proteomes" id="UP000235145">
    <property type="component" value="Unassembled WGS sequence"/>
</dbReference>
<proteinExistence type="predicted"/>
<sequence length="124" mass="14344">MRKNEEKLSSIKPSAQSLLRLSQSAPERHIDICHIACDYPNHQLVTLIEEDPVPKYDTNEDLNFDHGDSWVIQQVLHVVVSKFIDDDLWLRNNKFRTKCTAKVKVNIMITNGICFENVVSTYMV</sequence>
<dbReference type="EMBL" id="NBSK02000006">
    <property type="protein sequence ID" value="KAJ0202226.1"/>
    <property type="molecule type" value="Genomic_DNA"/>
</dbReference>
<gene>
    <name evidence="1" type="ORF">LSAT_V11C600329580</name>
</gene>
<accession>A0A9R1VCI3</accession>
<reference evidence="1 2" key="1">
    <citation type="journal article" date="2017" name="Nat. Commun.">
        <title>Genome assembly with in vitro proximity ligation data and whole-genome triplication in lettuce.</title>
        <authorList>
            <person name="Reyes-Chin-Wo S."/>
            <person name="Wang Z."/>
            <person name="Yang X."/>
            <person name="Kozik A."/>
            <person name="Arikit S."/>
            <person name="Song C."/>
            <person name="Xia L."/>
            <person name="Froenicke L."/>
            <person name="Lavelle D.O."/>
            <person name="Truco M.J."/>
            <person name="Xia R."/>
            <person name="Zhu S."/>
            <person name="Xu C."/>
            <person name="Xu H."/>
            <person name="Xu X."/>
            <person name="Cox K."/>
            <person name="Korf I."/>
            <person name="Meyers B.C."/>
            <person name="Michelmore R.W."/>
        </authorList>
    </citation>
    <scope>NUCLEOTIDE SEQUENCE [LARGE SCALE GENOMIC DNA]</scope>
    <source>
        <strain evidence="2">cv. Salinas</strain>
        <tissue evidence="1">Seedlings</tissue>
    </source>
</reference>
<keyword evidence="2" id="KW-1185">Reference proteome</keyword>
<comment type="caution">
    <text evidence="1">The sequence shown here is derived from an EMBL/GenBank/DDBJ whole genome shotgun (WGS) entry which is preliminary data.</text>
</comment>
<organism evidence="1 2">
    <name type="scientific">Lactuca sativa</name>
    <name type="common">Garden lettuce</name>
    <dbReference type="NCBI Taxonomy" id="4236"/>
    <lineage>
        <taxon>Eukaryota</taxon>
        <taxon>Viridiplantae</taxon>
        <taxon>Streptophyta</taxon>
        <taxon>Embryophyta</taxon>
        <taxon>Tracheophyta</taxon>
        <taxon>Spermatophyta</taxon>
        <taxon>Magnoliopsida</taxon>
        <taxon>eudicotyledons</taxon>
        <taxon>Gunneridae</taxon>
        <taxon>Pentapetalae</taxon>
        <taxon>asterids</taxon>
        <taxon>campanulids</taxon>
        <taxon>Asterales</taxon>
        <taxon>Asteraceae</taxon>
        <taxon>Cichorioideae</taxon>
        <taxon>Cichorieae</taxon>
        <taxon>Lactucinae</taxon>
        <taxon>Lactuca</taxon>
    </lineage>
</organism>
<evidence type="ECO:0000313" key="2">
    <source>
        <dbReference type="Proteomes" id="UP000235145"/>
    </source>
</evidence>
<name>A0A9R1VCI3_LACSA</name>
<evidence type="ECO:0000313" key="1">
    <source>
        <dbReference type="EMBL" id="KAJ0202226.1"/>
    </source>
</evidence>
<dbReference type="AlphaFoldDB" id="A0A9R1VCI3"/>